<keyword evidence="4 5" id="KW-0472">Membrane</keyword>
<keyword evidence="6" id="KW-1003">Cell membrane</keyword>
<dbReference type="InterPro" id="IPR011864">
    <property type="entry name" value="Phosphate_PstC"/>
</dbReference>
<accession>A0A0P8BJ74</accession>
<dbReference type="GO" id="GO:0006817">
    <property type="term" value="P:phosphate ion transport"/>
    <property type="evidence" value="ECO:0007669"/>
    <property type="project" value="UniProtKB-KW"/>
</dbReference>
<dbReference type="InterPro" id="IPR000515">
    <property type="entry name" value="MetI-like"/>
</dbReference>
<dbReference type="SUPFAM" id="SSF161098">
    <property type="entry name" value="MetI-like"/>
    <property type="match status" value="1"/>
</dbReference>
<organism evidence="8 9">
    <name type="scientific">Phormidesmis priestleyi Ana</name>
    <dbReference type="NCBI Taxonomy" id="1666911"/>
    <lineage>
        <taxon>Bacteria</taxon>
        <taxon>Bacillati</taxon>
        <taxon>Cyanobacteriota</taxon>
        <taxon>Cyanophyceae</taxon>
        <taxon>Leptolyngbyales</taxon>
        <taxon>Leptolyngbyaceae</taxon>
        <taxon>Phormidesmis</taxon>
    </lineage>
</organism>
<sequence length="351" mass="37970">MLAVFYESQLQTLVPAAIAHPEANPQGALPVNIFYLRPSVMTADAPLNVAVGEWKPNRDRAKLIQTIVKFIFGSFAAISVVTTLGIIGTLIFEAIAFLQEVPLSQFLTDTRWTPLFSSKQFGIMVLVSATLMISFISILVALPLGLLSAVCLSEYASPKVRRVLKPILEILAGVPTVVYGYFALLTVTPFLQRFLPNLQGFNSLSAGLVLGIMITPMVASLSEDAIYSVPRALKDGAYALGATKREATTSVILPAALSGIVASLILAVSRAIGETMIVTLAAGSNPTLGFNPFVPVMTMTAYIVQITKGDAPHGTLEYKTIYAVGITLFLITLALNIFSFWFVRRFREKYD</sequence>
<keyword evidence="6" id="KW-0592">Phosphate transport</keyword>
<dbReference type="GO" id="GO:0005886">
    <property type="term" value="C:plasma membrane"/>
    <property type="evidence" value="ECO:0007669"/>
    <property type="project" value="UniProtKB-SubCell"/>
</dbReference>
<feature type="domain" description="ABC transmembrane type-1" evidence="7">
    <location>
        <begin position="127"/>
        <end position="339"/>
    </location>
</feature>
<dbReference type="NCBIfam" id="TIGR02138">
    <property type="entry name" value="phosphate_pstC"/>
    <property type="match status" value="1"/>
</dbReference>
<evidence type="ECO:0000313" key="9">
    <source>
        <dbReference type="Proteomes" id="UP000050465"/>
    </source>
</evidence>
<evidence type="ECO:0000256" key="6">
    <source>
        <dbReference type="RuleBase" id="RU363054"/>
    </source>
</evidence>
<dbReference type="PATRIC" id="fig|1666911.3.peg.1212"/>
<evidence type="ECO:0000313" key="8">
    <source>
        <dbReference type="EMBL" id="KPQ33741.1"/>
    </source>
</evidence>
<evidence type="ECO:0000256" key="3">
    <source>
        <dbReference type="ARBA" id="ARBA00022989"/>
    </source>
</evidence>
<reference evidence="8 9" key="1">
    <citation type="submission" date="2015-09" db="EMBL/GenBank/DDBJ databases">
        <title>Identification and resolution of microdiversity through metagenomic sequencing of parallel consortia.</title>
        <authorList>
            <person name="Nelson W.C."/>
            <person name="Romine M.F."/>
            <person name="Lindemann S.R."/>
        </authorList>
    </citation>
    <scope>NUCLEOTIDE SEQUENCE [LARGE SCALE GENOMIC DNA]</scope>
    <source>
        <strain evidence="8">Ana</strain>
    </source>
</reference>
<evidence type="ECO:0000256" key="5">
    <source>
        <dbReference type="RuleBase" id="RU363032"/>
    </source>
</evidence>
<dbReference type="AlphaFoldDB" id="A0A0P8BJ74"/>
<evidence type="ECO:0000256" key="2">
    <source>
        <dbReference type="ARBA" id="ARBA00022692"/>
    </source>
</evidence>
<dbReference type="GO" id="GO:0005315">
    <property type="term" value="F:phosphate transmembrane transporter activity"/>
    <property type="evidence" value="ECO:0007669"/>
    <property type="project" value="InterPro"/>
</dbReference>
<comment type="function">
    <text evidence="6">Part of the binding-protein-dependent transport system for phosphate; probably responsible for the translocation of the substrate across the membrane.</text>
</comment>
<dbReference type="Pfam" id="PF00528">
    <property type="entry name" value="BPD_transp_1"/>
    <property type="match status" value="1"/>
</dbReference>
<proteinExistence type="inferred from homology"/>
<dbReference type="STRING" id="1666911.HLUCCA11_17165"/>
<gene>
    <name evidence="8" type="primary">pstC</name>
    <name evidence="8" type="ORF">HLUCCA11_17165</name>
</gene>
<feature type="transmembrane region" description="Helical" evidence="5">
    <location>
        <begin position="321"/>
        <end position="343"/>
    </location>
</feature>
<evidence type="ECO:0000259" key="7">
    <source>
        <dbReference type="PROSITE" id="PS50928"/>
    </source>
</evidence>
<keyword evidence="5" id="KW-0813">Transport</keyword>
<feature type="transmembrane region" description="Helical" evidence="5">
    <location>
        <begin position="70"/>
        <end position="98"/>
    </location>
</feature>
<dbReference type="Gene3D" id="1.10.3720.10">
    <property type="entry name" value="MetI-like"/>
    <property type="match status" value="1"/>
</dbReference>
<evidence type="ECO:0000256" key="4">
    <source>
        <dbReference type="ARBA" id="ARBA00023136"/>
    </source>
</evidence>
<protein>
    <recommendedName>
        <fullName evidence="6">Phosphate transport system permease protein</fullName>
    </recommendedName>
</protein>
<comment type="caution">
    <text evidence="8">The sequence shown here is derived from an EMBL/GenBank/DDBJ whole genome shotgun (WGS) entry which is preliminary data.</text>
</comment>
<keyword evidence="3 5" id="KW-1133">Transmembrane helix</keyword>
<dbReference type="EMBL" id="LJZR01000027">
    <property type="protein sequence ID" value="KPQ33741.1"/>
    <property type="molecule type" value="Genomic_DNA"/>
</dbReference>
<name>A0A0P8BJ74_9CYAN</name>
<feature type="transmembrane region" description="Helical" evidence="5">
    <location>
        <begin position="121"/>
        <end position="146"/>
    </location>
</feature>
<feature type="transmembrane region" description="Helical" evidence="5">
    <location>
        <begin position="167"/>
        <end position="191"/>
    </location>
</feature>
<dbReference type="Proteomes" id="UP000050465">
    <property type="component" value="Unassembled WGS sequence"/>
</dbReference>
<comment type="similarity">
    <text evidence="6">Belongs to the binding-protein-dependent transport system permease family. CysTW subfamily.</text>
</comment>
<dbReference type="CDD" id="cd06261">
    <property type="entry name" value="TM_PBP2"/>
    <property type="match status" value="1"/>
</dbReference>
<comment type="subcellular location">
    <subcellularLocation>
        <location evidence="5">Cell membrane</location>
        <topology evidence="5">Multi-pass membrane protein</topology>
    </subcellularLocation>
    <subcellularLocation>
        <location evidence="1">Membrane</location>
        <topology evidence="1">Multi-pass membrane protein</topology>
    </subcellularLocation>
</comment>
<dbReference type="PROSITE" id="PS50928">
    <property type="entry name" value="ABC_TM1"/>
    <property type="match status" value="1"/>
</dbReference>
<dbReference type="InterPro" id="IPR035906">
    <property type="entry name" value="MetI-like_sf"/>
</dbReference>
<feature type="transmembrane region" description="Helical" evidence="5">
    <location>
        <begin position="203"/>
        <end position="221"/>
    </location>
</feature>
<dbReference type="PANTHER" id="PTHR42727:SF1">
    <property type="entry name" value="PHOSPHATE TRANSPORT SYSTEM PERMEASE"/>
    <property type="match status" value="1"/>
</dbReference>
<keyword evidence="2 5" id="KW-0812">Transmembrane</keyword>
<dbReference type="PANTHER" id="PTHR42727">
    <property type="entry name" value="PHOSPHATE TRANSPORT SYSTEM PERMEASE PROTEIN"/>
    <property type="match status" value="1"/>
</dbReference>
<feature type="transmembrane region" description="Helical" evidence="5">
    <location>
        <begin position="251"/>
        <end position="272"/>
    </location>
</feature>
<evidence type="ECO:0000256" key="1">
    <source>
        <dbReference type="ARBA" id="ARBA00004141"/>
    </source>
</evidence>